<feature type="compositionally biased region" description="Low complexity" evidence="1">
    <location>
        <begin position="29"/>
        <end position="45"/>
    </location>
</feature>
<gene>
    <name evidence="2" type="ORF">AMJ71_03865</name>
</gene>
<proteinExistence type="predicted"/>
<reference evidence="2 3" key="1">
    <citation type="journal article" date="2015" name="Microbiome">
        <title>Genomic resolution of linkages in carbon, nitrogen, and sulfur cycling among widespread estuary sediment bacteria.</title>
        <authorList>
            <person name="Baker B.J."/>
            <person name="Lazar C.S."/>
            <person name="Teske A.P."/>
            <person name="Dick G.J."/>
        </authorList>
    </citation>
    <scope>NUCLEOTIDE SEQUENCE [LARGE SCALE GENOMIC DNA]</scope>
    <source>
        <strain evidence="2">SM1_40</strain>
    </source>
</reference>
<name>A0A0S8JKF2_UNCT6</name>
<evidence type="ECO:0000313" key="3">
    <source>
        <dbReference type="Proteomes" id="UP000051035"/>
    </source>
</evidence>
<evidence type="ECO:0000313" key="2">
    <source>
        <dbReference type="EMBL" id="KPL10249.1"/>
    </source>
</evidence>
<feature type="region of interest" description="Disordered" evidence="1">
    <location>
        <begin position="21"/>
        <end position="51"/>
    </location>
</feature>
<protein>
    <submittedName>
        <fullName evidence="2">Uncharacterized protein</fullName>
    </submittedName>
</protein>
<dbReference type="EMBL" id="LJVA01000031">
    <property type="protein sequence ID" value="KPL10249.1"/>
    <property type="molecule type" value="Genomic_DNA"/>
</dbReference>
<sequence>MPEDSSVSRLLLGKVERVYGERRGSGEVPAGTGPSAAAAPGTDAGAESDRQVSAPLEDVVVRLGDLMAIGPFRPFLGQMVVILGSPRTREAGPDEEGRPVFLAEEIVLAEEMFAIDFVEETLALTISNHFSRPLRELRVLYPGGGHLVPEGPPARHLSVLLPGAKALASWRLRAVGEVKRMPSLRFLTLEPPANLHLALHHLHGK</sequence>
<dbReference type="AlphaFoldDB" id="A0A0S8JKF2"/>
<dbReference type="Proteomes" id="UP000051035">
    <property type="component" value="Unassembled WGS sequence"/>
</dbReference>
<evidence type="ECO:0000256" key="1">
    <source>
        <dbReference type="SAM" id="MobiDB-lite"/>
    </source>
</evidence>
<comment type="caution">
    <text evidence="2">The sequence shown here is derived from an EMBL/GenBank/DDBJ whole genome shotgun (WGS) entry which is preliminary data.</text>
</comment>
<organism evidence="2 3">
    <name type="scientific">candidate division TA06 bacterium SM1_40</name>
    <dbReference type="NCBI Taxonomy" id="1703773"/>
    <lineage>
        <taxon>Bacteria</taxon>
        <taxon>Bacteria division TA06</taxon>
    </lineage>
</organism>
<accession>A0A0S8JKF2</accession>